<evidence type="ECO:0000313" key="3">
    <source>
        <dbReference type="Proteomes" id="UP000596063"/>
    </source>
</evidence>
<keyword evidence="1" id="KW-0472">Membrane</keyword>
<feature type="transmembrane region" description="Helical" evidence="1">
    <location>
        <begin position="39"/>
        <end position="59"/>
    </location>
</feature>
<name>A0A7T4R4I0_9GAMM</name>
<gene>
    <name evidence="2" type="ORF">I6N98_14055</name>
</gene>
<dbReference type="InterPro" id="IPR004891">
    <property type="entry name" value="Mercury-R_MerC"/>
</dbReference>
<dbReference type="GO" id="GO:0015097">
    <property type="term" value="F:mercury ion transmembrane transporter activity"/>
    <property type="evidence" value="ECO:0007669"/>
    <property type="project" value="InterPro"/>
</dbReference>
<reference evidence="2 3" key="1">
    <citation type="submission" date="2020-12" db="EMBL/GenBank/DDBJ databases">
        <authorList>
            <person name="Shan Y."/>
        </authorList>
    </citation>
    <scope>NUCLEOTIDE SEQUENCE [LARGE SCALE GENOMIC DNA]</scope>
    <source>
        <strain evidence="3">csc3.9</strain>
    </source>
</reference>
<protein>
    <submittedName>
        <fullName evidence="2">MerC domain-containing protein</fullName>
    </submittedName>
</protein>
<dbReference type="GO" id="GO:0016020">
    <property type="term" value="C:membrane"/>
    <property type="evidence" value="ECO:0007669"/>
    <property type="project" value="InterPro"/>
</dbReference>
<evidence type="ECO:0000313" key="2">
    <source>
        <dbReference type="EMBL" id="QQD20192.1"/>
    </source>
</evidence>
<organism evidence="2 3">
    <name type="scientific">Spongiibacter nanhainus</name>
    <dbReference type="NCBI Taxonomy" id="2794344"/>
    <lineage>
        <taxon>Bacteria</taxon>
        <taxon>Pseudomonadati</taxon>
        <taxon>Pseudomonadota</taxon>
        <taxon>Gammaproteobacteria</taxon>
        <taxon>Cellvibrionales</taxon>
        <taxon>Spongiibacteraceae</taxon>
        <taxon>Spongiibacter</taxon>
    </lineage>
</organism>
<keyword evidence="3" id="KW-1185">Reference proteome</keyword>
<keyword evidence="1" id="KW-0812">Transmembrane</keyword>
<dbReference type="Proteomes" id="UP000596063">
    <property type="component" value="Chromosome"/>
</dbReference>
<dbReference type="Pfam" id="PF03203">
    <property type="entry name" value="MerC"/>
    <property type="match status" value="1"/>
</dbReference>
<dbReference type="KEGG" id="snan:I6N98_14055"/>
<feature type="transmembrane region" description="Helical" evidence="1">
    <location>
        <begin position="66"/>
        <end position="84"/>
    </location>
</feature>
<proteinExistence type="predicted"/>
<sequence>MDKAAIGLSLVCTVHCLLLPVLLVMLPTLGGTALGDERFHQWLLFAVLPLSIFALSIGCHRHKQKVILLLGLLGMAALTFAALLGHDLLGEIGEKVVSVLGASLIALGHWGNHRLCQRLDGRCDHKVFSDCQSEE</sequence>
<dbReference type="EMBL" id="CP066167">
    <property type="protein sequence ID" value="QQD20192.1"/>
    <property type="molecule type" value="Genomic_DNA"/>
</dbReference>
<evidence type="ECO:0000256" key="1">
    <source>
        <dbReference type="SAM" id="Phobius"/>
    </source>
</evidence>
<dbReference type="AlphaFoldDB" id="A0A7T4R4I0"/>
<accession>A0A7T4R4I0</accession>
<keyword evidence="1" id="KW-1133">Transmembrane helix</keyword>